<protein>
    <submittedName>
        <fullName evidence="2">Uncharacterized protein</fullName>
    </submittedName>
</protein>
<gene>
    <name evidence="2" type="ORF">ACFPET_17520</name>
</gene>
<reference evidence="3" key="1">
    <citation type="journal article" date="2019" name="Int. J. Syst. Evol. Microbiol.">
        <title>The Global Catalogue of Microorganisms (GCM) 10K type strain sequencing project: providing services to taxonomists for standard genome sequencing and annotation.</title>
        <authorList>
            <consortium name="The Broad Institute Genomics Platform"/>
            <consortium name="The Broad Institute Genome Sequencing Center for Infectious Disease"/>
            <person name="Wu L."/>
            <person name="Ma J."/>
        </authorList>
    </citation>
    <scope>NUCLEOTIDE SEQUENCE [LARGE SCALE GENOMIC DNA]</scope>
    <source>
        <strain evidence="3">IBRC-M 10908</strain>
    </source>
</reference>
<feature type="transmembrane region" description="Helical" evidence="1">
    <location>
        <begin position="6"/>
        <end position="25"/>
    </location>
</feature>
<organism evidence="2 3">
    <name type="scientific">Salininema proteolyticum</name>
    <dbReference type="NCBI Taxonomy" id="1607685"/>
    <lineage>
        <taxon>Bacteria</taxon>
        <taxon>Bacillati</taxon>
        <taxon>Actinomycetota</taxon>
        <taxon>Actinomycetes</taxon>
        <taxon>Glycomycetales</taxon>
        <taxon>Glycomycetaceae</taxon>
        <taxon>Salininema</taxon>
    </lineage>
</organism>
<feature type="transmembrane region" description="Helical" evidence="1">
    <location>
        <begin position="60"/>
        <end position="80"/>
    </location>
</feature>
<dbReference type="RefSeq" id="WP_380623514.1">
    <property type="nucleotide sequence ID" value="NZ_JBHSDK010000027.1"/>
</dbReference>
<feature type="transmembrane region" description="Helical" evidence="1">
    <location>
        <begin position="158"/>
        <end position="179"/>
    </location>
</feature>
<dbReference type="EMBL" id="JBHSDK010000027">
    <property type="protein sequence ID" value="MFC4337005.1"/>
    <property type="molecule type" value="Genomic_DNA"/>
</dbReference>
<feature type="transmembrane region" description="Helical" evidence="1">
    <location>
        <begin position="37"/>
        <end position="54"/>
    </location>
</feature>
<keyword evidence="1" id="KW-1133">Transmembrane helix</keyword>
<proteinExistence type="predicted"/>
<keyword evidence="1" id="KW-0812">Transmembrane</keyword>
<evidence type="ECO:0000256" key="1">
    <source>
        <dbReference type="SAM" id="Phobius"/>
    </source>
</evidence>
<comment type="caution">
    <text evidence="2">The sequence shown here is derived from an EMBL/GenBank/DDBJ whole genome shotgun (WGS) entry which is preliminary data.</text>
</comment>
<accession>A0ABV8U1M0</accession>
<name>A0ABV8U1M0_9ACTN</name>
<evidence type="ECO:0000313" key="2">
    <source>
        <dbReference type="EMBL" id="MFC4337005.1"/>
    </source>
</evidence>
<keyword evidence="1" id="KW-0472">Membrane</keyword>
<keyword evidence="3" id="KW-1185">Reference proteome</keyword>
<evidence type="ECO:0000313" key="3">
    <source>
        <dbReference type="Proteomes" id="UP001595823"/>
    </source>
</evidence>
<sequence length="426" mass="47583">MTLYYLIGYPLAVLLLAATWATYAFHPGPKWARTMVAAQYVFGWGSVWCFGIALTFDPPVIVMFVNCYLMWWMIGTLSAIGSRTRAKVWRERWGFAKGRVARKLEADIHRKPSAADSEEAWTDRVLGRAVQTIALPVAMMTGLVIPTLYIAADRQLLLATAAASGFSLLGYFGTRFFNVGRDLVLDSRRSTAPTLPEGTELPTGEFVLYLRTFRTDRTLDNIPVTEPRPEMGPDRHFIPTLTQEESLVEALSPAGPVVAIGNPKENLPRLGAVRMYCSGSDWQATVADMIGKARLTVISIGAGEGTMWEIAEAMRLLPPQRLLLLVPDRLGDEEYRRISVRVAEHAQNWPPAAAGPVKVADRFPPDLPWRRLREVGFLHFGADWTPHFATFQKFIPTDFLADAPKTYRAGLKAPFTQLEEWESASR</sequence>
<dbReference type="Proteomes" id="UP001595823">
    <property type="component" value="Unassembled WGS sequence"/>
</dbReference>
<feature type="transmembrane region" description="Helical" evidence="1">
    <location>
        <begin position="133"/>
        <end position="152"/>
    </location>
</feature>